<proteinExistence type="predicted"/>
<keyword evidence="2" id="KW-1185">Reference proteome</keyword>
<organism evidence="1 2">
    <name type="scientific">Cinnamomum micranthum f. kanehirae</name>
    <dbReference type="NCBI Taxonomy" id="337451"/>
    <lineage>
        <taxon>Eukaryota</taxon>
        <taxon>Viridiplantae</taxon>
        <taxon>Streptophyta</taxon>
        <taxon>Embryophyta</taxon>
        <taxon>Tracheophyta</taxon>
        <taxon>Spermatophyta</taxon>
        <taxon>Magnoliopsida</taxon>
        <taxon>Magnoliidae</taxon>
        <taxon>Laurales</taxon>
        <taxon>Lauraceae</taxon>
        <taxon>Cinnamomum</taxon>
    </lineage>
</organism>
<evidence type="ECO:0000313" key="1">
    <source>
        <dbReference type="EMBL" id="RWR84483.1"/>
    </source>
</evidence>
<evidence type="ECO:0000313" key="2">
    <source>
        <dbReference type="Proteomes" id="UP000283530"/>
    </source>
</evidence>
<dbReference type="AlphaFoldDB" id="A0A443P133"/>
<name>A0A443P133_9MAGN</name>
<comment type="caution">
    <text evidence="1">The sequence shown here is derived from an EMBL/GenBank/DDBJ whole genome shotgun (WGS) entry which is preliminary data.</text>
</comment>
<reference evidence="1 2" key="1">
    <citation type="journal article" date="2019" name="Nat. Plants">
        <title>Stout camphor tree genome fills gaps in understanding of flowering plant genome evolution.</title>
        <authorList>
            <person name="Chaw S.M."/>
            <person name="Liu Y.C."/>
            <person name="Wu Y.W."/>
            <person name="Wang H.Y."/>
            <person name="Lin C.I."/>
            <person name="Wu C.S."/>
            <person name="Ke H.M."/>
            <person name="Chang L.Y."/>
            <person name="Hsu C.Y."/>
            <person name="Yang H.T."/>
            <person name="Sudianto E."/>
            <person name="Hsu M.H."/>
            <person name="Wu K.P."/>
            <person name="Wang L.N."/>
            <person name="Leebens-Mack J.H."/>
            <person name="Tsai I.J."/>
        </authorList>
    </citation>
    <scope>NUCLEOTIDE SEQUENCE [LARGE SCALE GENOMIC DNA]</scope>
    <source>
        <strain evidence="2">cv. Chaw 1501</strain>
        <tissue evidence="1">Young leaves</tissue>
    </source>
</reference>
<sequence>MTYLLRELNQGHDLLRPGITRFSTHFVALESLCGYKANLMQVFTNFRFRVDMKLVDVDMKSVDVDMKPTMGFVYDALDWANLAKEEWSKANMGLILRSCGKLLTIDGITNYIKIYMLQAKSYF</sequence>
<protein>
    <submittedName>
        <fullName evidence="1">Uncharacterized protein</fullName>
    </submittedName>
</protein>
<dbReference type="OrthoDB" id="783760at2759"/>
<accession>A0A443P133</accession>
<gene>
    <name evidence="1" type="ORF">CKAN_01329900</name>
</gene>
<dbReference type="Proteomes" id="UP000283530">
    <property type="component" value="Unassembled WGS sequence"/>
</dbReference>
<dbReference type="EMBL" id="QPKB01000005">
    <property type="protein sequence ID" value="RWR84483.1"/>
    <property type="molecule type" value="Genomic_DNA"/>
</dbReference>